<feature type="compositionally biased region" description="Low complexity" evidence="1">
    <location>
        <begin position="42"/>
        <end position="52"/>
    </location>
</feature>
<sequence>MLPQSLVSVYQLYKKDTNSIATWLASTAKECGYPAALLPSAPGAGTAPATGGRLKGKARTAARKRRAKAKADPGRSHRKARLDFVPLAECISASKIPSLSIPQAFFTTLDRVISIRSRFSQDLKENNAAPDAKSDAKHSHFVGILKKVREALEQFKPAAASPTPDPVSILTNRFDGLKVHVPSEEFINAPDIERPKPATERAEIFEVDPSQSLEETIVAFHMMCNDLGGIRTALSAFWAAVVSEQGWGCDPALLAIVTNTGIEFGKNIIEEMLPIFEPHGGVQNVIRHYLSLIPMAANQSIMNPDSWDKDSESAKQYYEILSRCYFLESNVLDTLAQVPWRGVTSIYPEGAFGKLNPQRDWKSGTVDQKMAQDLLITTELYFEALALVHHVPDYPFTDEFVRGVKQFKETKKIPFSLVFASQVNLDIHHAVGDYAEKSVDTLLKRLSHMEGALESALNLHKNLKSPHWSSSNQRWLQQTLEGFKWFLKDPLHEAKALAVRLDPAGQQVLRGVKKWRLLRRSPVMAGLALHYHRAEMHEAGLLVTNQWGSIILPAHLYNAVSKEGHCQAPWPDMETLIRIFGEEQFFVGGKPDNTSAYVNRFMLQVGVSASTLTNRPPSFQKDWS</sequence>
<dbReference type="AlphaFoldDB" id="A0A9N9W366"/>
<feature type="compositionally biased region" description="Basic residues" evidence="1">
    <location>
        <begin position="54"/>
        <end position="68"/>
    </location>
</feature>
<accession>A0A9N9W366</accession>
<dbReference type="PANTHER" id="PTHR38795">
    <property type="entry name" value="DUF6604 DOMAIN-CONTAINING PROTEIN"/>
    <property type="match status" value="1"/>
</dbReference>
<evidence type="ECO:0000256" key="1">
    <source>
        <dbReference type="SAM" id="MobiDB-lite"/>
    </source>
</evidence>
<feature type="domain" description="DUF6604" evidence="2">
    <location>
        <begin position="11"/>
        <end position="274"/>
    </location>
</feature>
<protein>
    <recommendedName>
        <fullName evidence="2">DUF6604 domain-containing protein</fullName>
    </recommendedName>
</protein>
<reference evidence="3" key="1">
    <citation type="submission" date="2021-10" db="EMBL/GenBank/DDBJ databases">
        <authorList>
            <person name="Piombo E."/>
        </authorList>
    </citation>
    <scope>NUCLEOTIDE SEQUENCE</scope>
</reference>
<comment type="caution">
    <text evidence="3">The sequence shown here is derived from an EMBL/GenBank/DDBJ whole genome shotgun (WGS) entry which is preliminary data.</text>
</comment>
<evidence type="ECO:0000313" key="4">
    <source>
        <dbReference type="Proteomes" id="UP000775872"/>
    </source>
</evidence>
<evidence type="ECO:0000313" key="3">
    <source>
        <dbReference type="EMBL" id="CAH0044571.1"/>
    </source>
</evidence>
<dbReference type="EMBL" id="CABFOC020000007">
    <property type="protein sequence ID" value="CAH0044571.1"/>
    <property type="molecule type" value="Genomic_DNA"/>
</dbReference>
<dbReference type="Proteomes" id="UP000775872">
    <property type="component" value="Unassembled WGS sequence"/>
</dbReference>
<dbReference type="PANTHER" id="PTHR38795:SF1">
    <property type="entry name" value="DUF6604 DOMAIN-CONTAINING PROTEIN"/>
    <property type="match status" value="1"/>
</dbReference>
<feature type="region of interest" description="Disordered" evidence="1">
    <location>
        <begin position="42"/>
        <end position="78"/>
    </location>
</feature>
<evidence type="ECO:0000259" key="2">
    <source>
        <dbReference type="Pfam" id="PF20253"/>
    </source>
</evidence>
<proteinExistence type="predicted"/>
<dbReference type="Pfam" id="PF20253">
    <property type="entry name" value="DUF6604"/>
    <property type="match status" value="1"/>
</dbReference>
<dbReference type="InterPro" id="IPR046539">
    <property type="entry name" value="DUF6604"/>
</dbReference>
<keyword evidence="4" id="KW-1185">Reference proteome</keyword>
<gene>
    <name evidence="3" type="ORF">CSOL1703_00010308</name>
</gene>
<dbReference type="OrthoDB" id="5238236at2759"/>
<name>A0A9N9W366_9HYPO</name>
<organism evidence="3 4">
    <name type="scientific">Clonostachys solani</name>
    <dbReference type="NCBI Taxonomy" id="160281"/>
    <lineage>
        <taxon>Eukaryota</taxon>
        <taxon>Fungi</taxon>
        <taxon>Dikarya</taxon>
        <taxon>Ascomycota</taxon>
        <taxon>Pezizomycotina</taxon>
        <taxon>Sordariomycetes</taxon>
        <taxon>Hypocreomycetidae</taxon>
        <taxon>Hypocreales</taxon>
        <taxon>Bionectriaceae</taxon>
        <taxon>Clonostachys</taxon>
    </lineage>
</organism>